<sequence>MIKRGILWLHKWLGLTTGIVVVILGLTGCIYTFVDELKLLCYPEKYFLEDTYTGDALPLSTLRASAEKHLQANEQVSRVDLYPAKNRSWIFRIQDVDNTAFGYWNQFKTYKRIFMNPYTGQLVAIENSKTEFFQITLQLHMNLLLGKKVGTWVVGVSTIIFVVTLISGMVLWWPKRWRGKALKRSVWIDWKAKWKRLNYDLHNVMGFYSFLLALVIAITGLVFTYPSFKTGYIQFFNALDSQQKVDAPPPVTSIPMHFQNGEQLDNALHFLLKKYPQSGMMSIRSSKPENETFDVQIRMQEMKTGDFKWYYFSKAENKVDRVNAPATLQLGDRIGTLNYDLHTGNIGGLPTKILAFIISLFCAVLPVTGFILWRHKVQAQARKTKKKKKVLQTNA</sequence>
<dbReference type="Proteomes" id="UP000236731">
    <property type="component" value="Unassembled WGS sequence"/>
</dbReference>
<evidence type="ECO:0000256" key="1">
    <source>
        <dbReference type="SAM" id="Phobius"/>
    </source>
</evidence>
<keyword evidence="1" id="KW-0472">Membrane</keyword>
<dbReference type="AlphaFoldDB" id="A0A1H6AN42"/>
<dbReference type="OrthoDB" id="111691at2"/>
<organism evidence="2 3">
    <name type="scientific">Sphingobacterium lactis</name>
    <dbReference type="NCBI Taxonomy" id="797291"/>
    <lineage>
        <taxon>Bacteria</taxon>
        <taxon>Pseudomonadati</taxon>
        <taxon>Bacteroidota</taxon>
        <taxon>Sphingobacteriia</taxon>
        <taxon>Sphingobacteriales</taxon>
        <taxon>Sphingobacteriaceae</taxon>
        <taxon>Sphingobacterium</taxon>
    </lineage>
</organism>
<keyword evidence="3" id="KW-1185">Reference proteome</keyword>
<proteinExistence type="predicted"/>
<accession>A0A1H6AN42</accession>
<keyword evidence="1" id="KW-0812">Transmembrane</keyword>
<gene>
    <name evidence="2" type="ORF">SAMN05421877_108233</name>
</gene>
<dbReference type="PANTHER" id="PTHR34219:SF3">
    <property type="entry name" value="BLL7967 PROTEIN"/>
    <property type="match status" value="1"/>
</dbReference>
<protein>
    <submittedName>
        <fullName evidence="2">Uncharacterized iron-regulated membrane protein</fullName>
    </submittedName>
</protein>
<keyword evidence="1" id="KW-1133">Transmembrane helix</keyword>
<reference evidence="3" key="1">
    <citation type="submission" date="2016-10" db="EMBL/GenBank/DDBJ databases">
        <authorList>
            <person name="Varghese N."/>
            <person name="Submissions S."/>
        </authorList>
    </citation>
    <scope>NUCLEOTIDE SEQUENCE [LARGE SCALE GENOMIC DNA]</scope>
    <source>
        <strain evidence="3">DSM 22361</strain>
    </source>
</reference>
<dbReference type="RefSeq" id="WP_103906909.1">
    <property type="nucleotide sequence ID" value="NZ_CP049246.1"/>
</dbReference>
<dbReference type="PROSITE" id="PS51257">
    <property type="entry name" value="PROKAR_LIPOPROTEIN"/>
    <property type="match status" value="1"/>
</dbReference>
<feature type="transmembrane region" description="Helical" evidence="1">
    <location>
        <begin position="205"/>
        <end position="225"/>
    </location>
</feature>
<dbReference type="PANTHER" id="PTHR34219">
    <property type="entry name" value="IRON-REGULATED INNER MEMBRANE PROTEIN-RELATED"/>
    <property type="match status" value="1"/>
</dbReference>
<evidence type="ECO:0000313" key="2">
    <source>
        <dbReference type="EMBL" id="SEG50139.1"/>
    </source>
</evidence>
<dbReference type="EMBL" id="FNUT01000008">
    <property type="protein sequence ID" value="SEG50139.1"/>
    <property type="molecule type" value="Genomic_DNA"/>
</dbReference>
<dbReference type="InterPro" id="IPR005625">
    <property type="entry name" value="PepSY-ass_TM"/>
</dbReference>
<evidence type="ECO:0000313" key="3">
    <source>
        <dbReference type="Proteomes" id="UP000236731"/>
    </source>
</evidence>
<dbReference type="Pfam" id="PF03929">
    <property type="entry name" value="PepSY_TM"/>
    <property type="match status" value="1"/>
</dbReference>
<feature type="transmembrane region" description="Helical" evidence="1">
    <location>
        <begin position="149"/>
        <end position="173"/>
    </location>
</feature>
<feature type="transmembrane region" description="Helical" evidence="1">
    <location>
        <begin position="12"/>
        <end position="34"/>
    </location>
</feature>
<name>A0A1H6AN42_9SPHI</name>
<feature type="transmembrane region" description="Helical" evidence="1">
    <location>
        <begin position="353"/>
        <end position="373"/>
    </location>
</feature>